<proteinExistence type="predicted"/>
<dbReference type="Proteomes" id="UP001174909">
    <property type="component" value="Unassembled WGS sequence"/>
</dbReference>
<sequence length="89" mass="9883">MEVDHVKFLQLVPSPIRCVRFCNHPTSPKLAVSRTNGSIEVWCTVDGSTYFMDNWIPGRLDSPVESILWQGKNTIVTAGFSGKAFSVVI</sequence>
<dbReference type="SUPFAM" id="SSF50978">
    <property type="entry name" value="WD40 repeat-like"/>
    <property type="match status" value="1"/>
</dbReference>
<dbReference type="GO" id="GO:0003723">
    <property type="term" value="F:RNA binding"/>
    <property type="evidence" value="ECO:0007669"/>
    <property type="project" value="TreeGrafter"/>
</dbReference>
<dbReference type="GO" id="GO:0000462">
    <property type="term" value="P:maturation of SSU-rRNA from tricistronic rRNA transcript (SSU-rRNA, 5.8S rRNA, LSU-rRNA)"/>
    <property type="evidence" value="ECO:0007669"/>
    <property type="project" value="InterPro"/>
</dbReference>
<evidence type="ECO:0000313" key="1">
    <source>
        <dbReference type="EMBL" id="CAI8008600.1"/>
    </source>
</evidence>
<dbReference type="PANTHER" id="PTHR44163">
    <property type="entry name" value="U3 SMALL NUCLEOLAR RNA-ASSOCIATED PROTEIN 4 HOMOLOG"/>
    <property type="match status" value="1"/>
</dbReference>
<gene>
    <name evidence="1" type="ORF">GBAR_LOCUS5878</name>
</gene>
<dbReference type="InterPro" id="IPR036322">
    <property type="entry name" value="WD40_repeat_dom_sf"/>
</dbReference>
<name>A0AA35RBW3_GEOBA</name>
<dbReference type="AlphaFoldDB" id="A0AA35RBW3"/>
<reference evidence="1" key="1">
    <citation type="submission" date="2023-03" db="EMBL/GenBank/DDBJ databases">
        <authorList>
            <person name="Steffen K."/>
            <person name="Cardenas P."/>
        </authorList>
    </citation>
    <scope>NUCLEOTIDE SEQUENCE</scope>
</reference>
<keyword evidence="2" id="KW-1185">Reference proteome</keyword>
<dbReference type="InterPro" id="IPR046351">
    <property type="entry name" value="UTP4"/>
</dbReference>
<organism evidence="1 2">
    <name type="scientific">Geodia barretti</name>
    <name type="common">Barrett's horny sponge</name>
    <dbReference type="NCBI Taxonomy" id="519541"/>
    <lineage>
        <taxon>Eukaryota</taxon>
        <taxon>Metazoa</taxon>
        <taxon>Porifera</taxon>
        <taxon>Demospongiae</taxon>
        <taxon>Heteroscleromorpha</taxon>
        <taxon>Tetractinellida</taxon>
        <taxon>Astrophorina</taxon>
        <taxon>Geodiidae</taxon>
        <taxon>Geodia</taxon>
    </lineage>
</organism>
<accession>A0AA35RBW3</accession>
<dbReference type="GO" id="GO:0032040">
    <property type="term" value="C:small-subunit processome"/>
    <property type="evidence" value="ECO:0007669"/>
    <property type="project" value="TreeGrafter"/>
</dbReference>
<evidence type="ECO:0000313" key="2">
    <source>
        <dbReference type="Proteomes" id="UP001174909"/>
    </source>
</evidence>
<dbReference type="EMBL" id="CASHTH010000870">
    <property type="protein sequence ID" value="CAI8008600.1"/>
    <property type="molecule type" value="Genomic_DNA"/>
</dbReference>
<dbReference type="GO" id="GO:0034455">
    <property type="term" value="C:t-UTP complex"/>
    <property type="evidence" value="ECO:0007669"/>
    <property type="project" value="TreeGrafter"/>
</dbReference>
<comment type="caution">
    <text evidence="1">The sequence shown here is derived from an EMBL/GenBank/DDBJ whole genome shotgun (WGS) entry which is preliminary data.</text>
</comment>
<dbReference type="GO" id="GO:0030686">
    <property type="term" value="C:90S preribosome"/>
    <property type="evidence" value="ECO:0007669"/>
    <property type="project" value="InterPro"/>
</dbReference>
<feature type="non-terminal residue" evidence="1">
    <location>
        <position position="89"/>
    </location>
</feature>
<dbReference type="PANTHER" id="PTHR44163:SF1">
    <property type="entry name" value="U3 SMALL NUCLEOLAR RNA-ASSOCIATED PROTEIN 4 HOMOLOG"/>
    <property type="match status" value="1"/>
</dbReference>
<protein>
    <submittedName>
        <fullName evidence="1">U3 small nucleolar RNA-associated protein 4 homolog</fullName>
    </submittedName>
</protein>